<dbReference type="GO" id="GO:0010124">
    <property type="term" value="P:phenylacetate catabolic process"/>
    <property type="evidence" value="ECO:0007669"/>
    <property type="project" value="InterPro"/>
</dbReference>
<dbReference type="InterPro" id="IPR012347">
    <property type="entry name" value="Ferritin-like"/>
</dbReference>
<dbReference type="PANTHER" id="PTHR30458">
    <property type="entry name" value="PHENYLACETIC ACID DEGRADATION PROTEIN PAA"/>
    <property type="match status" value="1"/>
</dbReference>
<dbReference type="Pfam" id="PF05138">
    <property type="entry name" value="PaaA_PaaC"/>
    <property type="match status" value="1"/>
</dbReference>
<dbReference type="PANTHER" id="PTHR30458:SF0">
    <property type="entry name" value="1,2-PHENYLACETYL-COA EPOXIDASE, SUBUNIT C"/>
    <property type="match status" value="1"/>
</dbReference>
<sequence>MTKKIDTDQFRFELLTRLGDSALIMGHRLSEWSGDAPTLEEDMALSNIALDLIGQARLWLTAAAQAEGAGRTEDDLAYQRDVRDWRNLHLVELPNGDFGRTMLRQYFFDTYHLLLLEGLSEGSDREISGIAAKTLKEVRYHLRHSSGWVVRLGDGTQDSHRRMVNALDICTPCVPELFEVDEVYRTLEAQGFVPAMNDLQTQWERQVSAVLSEATLSMPEITNPMSGGRTGLHSEHLGYLLAEMQFLQRAYPGATW</sequence>
<dbReference type="InterPro" id="IPR052703">
    <property type="entry name" value="Aromatic_CoA_ox/epox"/>
</dbReference>
<gene>
    <name evidence="1" type="ORF">MGWOODY_XGa2546</name>
</gene>
<proteinExistence type="predicted"/>
<dbReference type="Gene3D" id="1.20.1260.10">
    <property type="match status" value="1"/>
</dbReference>
<dbReference type="EMBL" id="CZRL01000082">
    <property type="protein sequence ID" value="CUS52378.1"/>
    <property type="molecule type" value="Genomic_DNA"/>
</dbReference>
<dbReference type="InterPro" id="IPR009078">
    <property type="entry name" value="Ferritin-like_SF"/>
</dbReference>
<dbReference type="AlphaFoldDB" id="A0A160TSU6"/>
<organism evidence="1">
    <name type="scientific">hydrothermal vent metagenome</name>
    <dbReference type="NCBI Taxonomy" id="652676"/>
    <lineage>
        <taxon>unclassified sequences</taxon>
        <taxon>metagenomes</taxon>
        <taxon>ecological metagenomes</taxon>
    </lineage>
</organism>
<evidence type="ECO:0000313" key="1">
    <source>
        <dbReference type="EMBL" id="CUS52378.1"/>
    </source>
</evidence>
<dbReference type="NCBIfam" id="TIGR02158">
    <property type="entry name" value="PA_CoA_Oxy3"/>
    <property type="match status" value="1"/>
</dbReference>
<dbReference type="SUPFAM" id="SSF47240">
    <property type="entry name" value="Ferritin-like"/>
    <property type="match status" value="1"/>
</dbReference>
<accession>A0A160TSU6</accession>
<dbReference type="InterPro" id="IPR011882">
    <property type="entry name" value="PaaC"/>
</dbReference>
<dbReference type="GO" id="GO:0005829">
    <property type="term" value="C:cytosol"/>
    <property type="evidence" value="ECO:0007669"/>
    <property type="project" value="TreeGrafter"/>
</dbReference>
<reference evidence="1" key="1">
    <citation type="submission" date="2015-10" db="EMBL/GenBank/DDBJ databases">
        <authorList>
            <person name="Gilbert D.G."/>
        </authorList>
    </citation>
    <scope>NUCLEOTIDE SEQUENCE</scope>
</reference>
<name>A0A160TSU6_9ZZZZ</name>
<dbReference type="InterPro" id="IPR007814">
    <property type="entry name" value="PaaA_PaaC"/>
</dbReference>
<dbReference type="PIRSF" id="PIRSF037834">
    <property type="entry name" value="PA_CoA_Oase3"/>
    <property type="match status" value="1"/>
</dbReference>
<protein>
    <submittedName>
        <fullName evidence="1">Phenylacetate-CoA oxygenase, PaaI subunit</fullName>
    </submittedName>
</protein>